<proteinExistence type="inferred from homology"/>
<dbReference type="SUPFAM" id="SSF50156">
    <property type="entry name" value="PDZ domain-like"/>
    <property type="match status" value="1"/>
</dbReference>
<dbReference type="InterPro" id="IPR001478">
    <property type="entry name" value="PDZ"/>
</dbReference>
<dbReference type="Gene3D" id="2.30.42.10">
    <property type="match status" value="1"/>
</dbReference>
<keyword evidence="3" id="KW-0378">Hydrolase</keyword>
<dbReference type="InterPro" id="IPR036034">
    <property type="entry name" value="PDZ_sf"/>
</dbReference>
<dbReference type="CDD" id="cd06781">
    <property type="entry name" value="cpPDZ_BsHtra-like"/>
    <property type="match status" value="1"/>
</dbReference>
<feature type="domain" description="PDZ" evidence="6">
    <location>
        <begin position="288"/>
        <end position="390"/>
    </location>
</feature>
<dbReference type="SUPFAM" id="SSF50494">
    <property type="entry name" value="Trypsin-like serine proteases"/>
    <property type="match status" value="1"/>
</dbReference>
<dbReference type="GO" id="GO:0004252">
    <property type="term" value="F:serine-type endopeptidase activity"/>
    <property type="evidence" value="ECO:0007669"/>
    <property type="project" value="InterPro"/>
</dbReference>
<evidence type="ECO:0000256" key="4">
    <source>
        <dbReference type="ARBA" id="ARBA00022825"/>
    </source>
</evidence>
<evidence type="ECO:0000256" key="2">
    <source>
        <dbReference type="ARBA" id="ARBA00022670"/>
    </source>
</evidence>
<keyword evidence="5" id="KW-0472">Membrane</keyword>
<dbReference type="PANTHER" id="PTHR43343">
    <property type="entry name" value="PEPTIDASE S12"/>
    <property type="match status" value="1"/>
</dbReference>
<sequence>MSKNAPQHTNTSKEPSIFWKGIFGGVLGSAILLLTMLLLGVNLNMDDSQKTAGARQNLSDFESVIVDTVSKTSDAVVSVENYQLAGTSGTMYGDFFGSDGGINLDKFDAEPQLAGSGSGVVYKIDGDKAYIVTNNHVIENNDSLEVQMADGQKTEASLVGTDKLSDIAVLTIPAKYAKTTLEFANSDDLQVGSLAIAIGSPVGEDFATSVTQGIISGLNRKVSVDTDGDQNPDWDMTLIQTDAAINPGNSGGALVNTQGQLIGINSSKFASTAIEGMGFAIPINDVKNIVSQLEEKGEVERPALGIQMWDLAQVSIESRTNILKLAEDQVDGVIVMRIQSQSAAETAGLQQYDVITGINDETVTDAMNLKEVLYQYKVGDTIKLKIIREGKEQTIDVKLTDTVQNNN</sequence>
<evidence type="ECO:0000259" key="6">
    <source>
        <dbReference type="PROSITE" id="PS50106"/>
    </source>
</evidence>
<dbReference type="Gene3D" id="2.40.10.10">
    <property type="entry name" value="Trypsin-like serine proteases"/>
    <property type="match status" value="2"/>
</dbReference>
<gene>
    <name evidence="7" type="ORF">SAMN04488558_10938</name>
</gene>
<keyword evidence="5" id="KW-0812">Transmembrane</keyword>
<evidence type="ECO:0000256" key="5">
    <source>
        <dbReference type="SAM" id="Phobius"/>
    </source>
</evidence>
<dbReference type="InterPro" id="IPR051201">
    <property type="entry name" value="Chloro_Bact_Ser_Proteases"/>
</dbReference>
<reference evidence="7 8" key="1">
    <citation type="submission" date="2016-10" db="EMBL/GenBank/DDBJ databases">
        <authorList>
            <person name="de Groot N.N."/>
        </authorList>
    </citation>
    <scope>NUCLEOTIDE SEQUENCE [LARGE SCALE GENOMIC DNA]</scope>
    <source>
        <strain evidence="7 8">DSM 15695</strain>
    </source>
</reference>
<accession>A0A1H9FFZ4</accession>
<dbReference type="EMBL" id="FOEN01000009">
    <property type="protein sequence ID" value="SEQ36847.1"/>
    <property type="molecule type" value="Genomic_DNA"/>
</dbReference>
<dbReference type="Proteomes" id="UP000198833">
    <property type="component" value="Unassembled WGS sequence"/>
</dbReference>
<dbReference type="OrthoDB" id="9758917at2"/>
<protein>
    <submittedName>
        <fullName evidence="7">HtrA-like peptidase. Serine peptidase. MEROPS family S01B</fullName>
    </submittedName>
</protein>
<keyword evidence="4" id="KW-0720">Serine protease</keyword>
<dbReference type="PRINTS" id="PR00834">
    <property type="entry name" value="PROTEASES2C"/>
</dbReference>
<name>A0A1H9FFZ4_9LACT</name>
<keyword evidence="2" id="KW-0645">Protease</keyword>
<dbReference type="Pfam" id="PF13365">
    <property type="entry name" value="Trypsin_2"/>
    <property type="match status" value="1"/>
</dbReference>
<evidence type="ECO:0000313" key="7">
    <source>
        <dbReference type="EMBL" id="SEQ36847.1"/>
    </source>
</evidence>
<dbReference type="PROSITE" id="PS50106">
    <property type="entry name" value="PDZ"/>
    <property type="match status" value="1"/>
</dbReference>
<evidence type="ECO:0000256" key="1">
    <source>
        <dbReference type="ARBA" id="ARBA00010541"/>
    </source>
</evidence>
<dbReference type="GO" id="GO:0006508">
    <property type="term" value="P:proteolysis"/>
    <property type="evidence" value="ECO:0007669"/>
    <property type="project" value="UniProtKB-KW"/>
</dbReference>
<keyword evidence="8" id="KW-1185">Reference proteome</keyword>
<organism evidence="7 8">
    <name type="scientific">Ignavigranum ruoffiae</name>
    <dbReference type="NCBI Taxonomy" id="89093"/>
    <lineage>
        <taxon>Bacteria</taxon>
        <taxon>Bacillati</taxon>
        <taxon>Bacillota</taxon>
        <taxon>Bacilli</taxon>
        <taxon>Lactobacillales</taxon>
        <taxon>Aerococcaceae</taxon>
        <taxon>Ignavigranum</taxon>
    </lineage>
</organism>
<dbReference type="STRING" id="89093.SAMN04488558_10938"/>
<dbReference type="InterPro" id="IPR001940">
    <property type="entry name" value="Peptidase_S1C"/>
</dbReference>
<keyword evidence="5" id="KW-1133">Transmembrane helix</keyword>
<dbReference type="InterPro" id="IPR043504">
    <property type="entry name" value="Peptidase_S1_PA_chymotrypsin"/>
</dbReference>
<evidence type="ECO:0000256" key="3">
    <source>
        <dbReference type="ARBA" id="ARBA00022801"/>
    </source>
</evidence>
<dbReference type="InterPro" id="IPR009003">
    <property type="entry name" value="Peptidase_S1_PA"/>
</dbReference>
<dbReference type="PANTHER" id="PTHR43343:SF3">
    <property type="entry name" value="PROTEASE DO-LIKE 8, CHLOROPLASTIC"/>
    <property type="match status" value="1"/>
</dbReference>
<dbReference type="Pfam" id="PF13180">
    <property type="entry name" value="PDZ_2"/>
    <property type="match status" value="1"/>
</dbReference>
<dbReference type="AlphaFoldDB" id="A0A1H9FFZ4"/>
<comment type="similarity">
    <text evidence="1">Belongs to the peptidase S1C family.</text>
</comment>
<feature type="transmembrane region" description="Helical" evidence="5">
    <location>
        <begin position="21"/>
        <end position="41"/>
    </location>
</feature>
<dbReference type="RefSeq" id="WP_092572380.1">
    <property type="nucleotide sequence ID" value="NZ_CALUDV010000011.1"/>
</dbReference>
<dbReference type="SMART" id="SM00228">
    <property type="entry name" value="PDZ"/>
    <property type="match status" value="1"/>
</dbReference>
<evidence type="ECO:0000313" key="8">
    <source>
        <dbReference type="Proteomes" id="UP000198833"/>
    </source>
</evidence>